<evidence type="ECO:0000256" key="2">
    <source>
        <dbReference type="SAM" id="Phobius"/>
    </source>
</evidence>
<feature type="transmembrane region" description="Helical" evidence="2">
    <location>
        <begin position="617"/>
        <end position="635"/>
    </location>
</feature>
<feature type="transmembrane region" description="Helical" evidence="2">
    <location>
        <begin position="589"/>
        <end position="611"/>
    </location>
</feature>
<gene>
    <name evidence="3" type="ORF">UFOVP753_14</name>
</gene>
<sequence>MANQEGVDIIIKATDQYTSTINKITASNELFGKSVKNIEKEIATLQKYMVSLKVNGMDTTSVGFKILQEKLQSLNSTLNQTKNAVNGVDNSLAGTANNLKKNNQQWTNLSLVIQDLPYGFRGIQNNLPALLGGFAAVTGPIYLAFSAIIAVLTVMDDKMQKSASAAKKLKEEQANLNDEIIQSTQSAREQGILLKSYIDIANDATLSDNTRNEALKKANELYGDHNQKLTLANINTKAVKESVDGYIQSLIQMAVAQKYSDQVASNIIKNDKIQAQIDKKKEQSYALLLEYTGKQTMASRDVVDVMADRRAVEGEIAKLEEQKATNTKELTTLTDKYTKSLVLATKLSAQFGKVEQKKGGKNADQTEKDKLKAIDNANKAEIKAFSETLDERDKKEYEAGLKLADNLQIMREAGYNDSTTYYAAYRAEMDNIATYYNNKEIEEARKTSEKIAKDAEVIDNRQLQNSLDALKIESDVAMKIANLSGNANAADRIKILEDYKNGLYDLASIGGYTAEQFDKIDDAIKRVDGAIEGSKDRVKDYTVTWQETSNAINNILTNLVRDSIAKFAENVGKAIAGEKVDVFGGFAEMIADGAIAIGKALIAYGIAITAFKFAKANPLLAVIAGAGLVAAGSFLKSKLSQDKKGSPTAFANGGIISGPTMGLMGEYPGASSNPEVVAPLDKLKSLIGGGGGTLEARISGNDLLILMNKANRNNQSTF</sequence>
<evidence type="ECO:0000313" key="3">
    <source>
        <dbReference type="EMBL" id="CAB5225878.1"/>
    </source>
</evidence>
<protein>
    <submittedName>
        <fullName evidence="3">Uncharacterized protein</fullName>
    </submittedName>
</protein>
<proteinExistence type="predicted"/>
<organism evidence="3">
    <name type="scientific">uncultured Caudovirales phage</name>
    <dbReference type="NCBI Taxonomy" id="2100421"/>
    <lineage>
        <taxon>Viruses</taxon>
        <taxon>Duplodnaviria</taxon>
        <taxon>Heunggongvirae</taxon>
        <taxon>Uroviricota</taxon>
        <taxon>Caudoviricetes</taxon>
        <taxon>Peduoviridae</taxon>
        <taxon>Maltschvirus</taxon>
        <taxon>Maltschvirus maltsch</taxon>
    </lineage>
</organism>
<accession>A0A6J7X5M2</accession>
<keyword evidence="2" id="KW-0812">Transmembrane</keyword>
<feature type="transmembrane region" description="Helical" evidence="2">
    <location>
        <begin position="130"/>
        <end position="154"/>
    </location>
</feature>
<feature type="coiled-coil region" evidence="1">
    <location>
        <begin position="302"/>
        <end position="336"/>
    </location>
</feature>
<keyword evidence="2" id="KW-0472">Membrane</keyword>
<name>A0A6J7X5M2_9CAUD</name>
<dbReference type="EMBL" id="LR798352">
    <property type="protein sequence ID" value="CAB5225878.1"/>
    <property type="molecule type" value="Genomic_DNA"/>
</dbReference>
<feature type="coiled-coil region" evidence="1">
    <location>
        <begin position="35"/>
        <end position="84"/>
    </location>
</feature>
<keyword evidence="2" id="KW-1133">Transmembrane helix</keyword>
<keyword evidence="1" id="KW-0175">Coiled coil</keyword>
<evidence type="ECO:0000256" key="1">
    <source>
        <dbReference type="SAM" id="Coils"/>
    </source>
</evidence>
<feature type="coiled-coil region" evidence="1">
    <location>
        <begin position="159"/>
        <end position="186"/>
    </location>
</feature>
<reference evidence="3" key="1">
    <citation type="submission" date="2020-05" db="EMBL/GenBank/DDBJ databases">
        <authorList>
            <person name="Chiriac C."/>
            <person name="Salcher M."/>
            <person name="Ghai R."/>
            <person name="Kavagutti S V."/>
        </authorList>
    </citation>
    <scope>NUCLEOTIDE SEQUENCE</scope>
</reference>